<name>A0A917IEC7_9MICO</name>
<evidence type="ECO:0000313" key="1">
    <source>
        <dbReference type="EMBL" id="GGH41263.1"/>
    </source>
</evidence>
<evidence type="ECO:0000313" key="2">
    <source>
        <dbReference type="Proteomes" id="UP000657592"/>
    </source>
</evidence>
<reference evidence="1" key="1">
    <citation type="journal article" date="2014" name="Int. J. Syst. Evol. Microbiol.">
        <title>Complete genome sequence of Corynebacterium casei LMG S-19264T (=DSM 44701T), isolated from a smear-ripened cheese.</title>
        <authorList>
            <consortium name="US DOE Joint Genome Institute (JGI-PGF)"/>
            <person name="Walter F."/>
            <person name="Albersmeier A."/>
            <person name="Kalinowski J."/>
            <person name="Ruckert C."/>
        </authorList>
    </citation>
    <scope>NUCLEOTIDE SEQUENCE</scope>
    <source>
        <strain evidence="1">CGMCC 1.15794</strain>
    </source>
</reference>
<keyword evidence="2" id="KW-1185">Reference proteome</keyword>
<dbReference type="EMBL" id="BMJY01000004">
    <property type="protein sequence ID" value="GGH41263.1"/>
    <property type="molecule type" value="Genomic_DNA"/>
</dbReference>
<organism evidence="1 2">
    <name type="scientific">Microbacterium album</name>
    <dbReference type="NCBI Taxonomy" id="2053191"/>
    <lineage>
        <taxon>Bacteria</taxon>
        <taxon>Bacillati</taxon>
        <taxon>Actinomycetota</taxon>
        <taxon>Actinomycetes</taxon>
        <taxon>Micrococcales</taxon>
        <taxon>Microbacteriaceae</taxon>
        <taxon>Microbacterium</taxon>
    </lineage>
</organism>
<proteinExistence type="predicted"/>
<dbReference type="Proteomes" id="UP000657592">
    <property type="component" value="Unassembled WGS sequence"/>
</dbReference>
<dbReference type="RefSeq" id="WP_188755530.1">
    <property type="nucleotide sequence ID" value="NZ_BMJY01000004.1"/>
</dbReference>
<protein>
    <submittedName>
        <fullName evidence="1">Uncharacterized protein</fullName>
    </submittedName>
</protein>
<reference evidence="1" key="2">
    <citation type="submission" date="2020-09" db="EMBL/GenBank/DDBJ databases">
        <authorList>
            <person name="Sun Q."/>
            <person name="Zhou Y."/>
        </authorList>
    </citation>
    <scope>NUCLEOTIDE SEQUENCE</scope>
    <source>
        <strain evidence="1">CGMCC 1.15794</strain>
    </source>
</reference>
<comment type="caution">
    <text evidence="1">The sequence shown here is derived from an EMBL/GenBank/DDBJ whole genome shotgun (WGS) entry which is preliminary data.</text>
</comment>
<gene>
    <name evidence="1" type="ORF">GCM10010921_13720</name>
</gene>
<accession>A0A917IEC7</accession>
<dbReference type="AlphaFoldDB" id="A0A917IEC7"/>
<sequence>MTARRNGFHRLPGGAYVISASRRDVRTGDYDVDAPRREGEYKVMDSANDALVLRFVERPA</sequence>